<dbReference type="AlphaFoldDB" id="A0A1X7TX59"/>
<evidence type="ECO:0000259" key="5">
    <source>
        <dbReference type="PROSITE" id="PS50102"/>
    </source>
</evidence>
<dbReference type="OMA" id="DNYWNQG"/>
<dbReference type="Gene3D" id="3.30.70.330">
    <property type="match status" value="2"/>
</dbReference>
<organism evidence="6">
    <name type="scientific">Amphimedon queenslandica</name>
    <name type="common">Sponge</name>
    <dbReference type="NCBI Taxonomy" id="400682"/>
    <lineage>
        <taxon>Eukaryota</taxon>
        <taxon>Metazoa</taxon>
        <taxon>Porifera</taxon>
        <taxon>Demospongiae</taxon>
        <taxon>Heteroscleromorpha</taxon>
        <taxon>Haplosclerida</taxon>
        <taxon>Niphatidae</taxon>
        <taxon>Amphimedon</taxon>
    </lineage>
</organism>
<dbReference type="InterPro" id="IPR035979">
    <property type="entry name" value="RBD_domain_sf"/>
</dbReference>
<feature type="domain" description="RRM" evidence="5">
    <location>
        <begin position="146"/>
        <end position="226"/>
    </location>
</feature>
<dbReference type="InterPro" id="IPR000504">
    <property type="entry name" value="RRM_dom"/>
</dbReference>
<feature type="region of interest" description="Disordered" evidence="4">
    <location>
        <begin position="325"/>
        <end position="344"/>
    </location>
</feature>
<dbReference type="FunCoup" id="A0A1X7TX59">
    <property type="interactions" value="884"/>
</dbReference>
<keyword evidence="7" id="KW-1185">Reference proteome</keyword>
<feature type="region of interest" description="Disordered" evidence="4">
    <location>
        <begin position="226"/>
        <end position="247"/>
    </location>
</feature>
<evidence type="ECO:0000313" key="6">
    <source>
        <dbReference type="EnsemblMetazoa" id="Aqu2.1.20046_001"/>
    </source>
</evidence>
<dbReference type="InterPro" id="IPR012677">
    <property type="entry name" value="Nucleotide-bd_a/b_plait_sf"/>
</dbReference>
<dbReference type="InParanoid" id="A0A1X7TX59"/>
<dbReference type="KEGG" id="aqu:100636970"/>
<dbReference type="PANTHER" id="PTHR48032:SF6">
    <property type="entry name" value="RNA-BINDING (RRM_RBD_RNP MOTIFS) FAMILY PROTEIN"/>
    <property type="match status" value="1"/>
</dbReference>
<dbReference type="eggNOG" id="KOG4205">
    <property type="taxonomic scope" value="Eukaryota"/>
</dbReference>
<reference evidence="7" key="1">
    <citation type="journal article" date="2010" name="Nature">
        <title>The Amphimedon queenslandica genome and the evolution of animal complexity.</title>
        <authorList>
            <person name="Srivastava M."/>
            <person name="Simakov O."/>
            <person name="Chapman J."/>
            <person name="Fahey B."/>
            <person name="Gauthier M.E."/>
            <person name="Mitros T."/>
            <person name="Richards G.S."/>
            <person name="Conaco C."/>
            <person name="Dacre M."/>
            <person name="Hellsten U."/>
            <person name="Larroux C."/>
            <person name="Putnam N.H."/>
            <person name="Stanke M."/>
            <person name="Adamska M."/>
            <person name="Darling A."/>
            <person name="Degnan S.M."/>
            <person name="Oakley T.H."/>
            <person name="Plachetzki D.C."/>
            <person name="Zhai Y."/>
            <person name="Adamski M."/>
            <person name="Calcino A."/>
            <person name="Cummins S.F."/>
            <person name="Goodstein D.M."/>
            <person name="Harris C."/>
            <person name="Jackson D.J."/>
            <person name="Leys S.P."/>
            <person name="Shu S."/>
            <person name="Woodcroft B.J."/>
            <person name="Vervoort M."/>
            <person name="Kosik K.S."/>
            <person name="Manning G."/>
            <person name="Degnan B.M."/>
            <person name="Rokhsar D.S."/>
        </authorList>
    </citation>
    <scope>NUCLEOTIDE SEQUENCE [LARGE SCALE GENOMIC DNA]</scope>
</reference>
<evidence type="ECO:0000256" key="3">
    <source>
        <dbReference type="PROSITE-ProRule" id="PRU00176"/>
    </source>
</evidence>
<evidence type="ECO:0000313" key="7">
    <source>
        <dbReference type="Proteomes" id="UP000007879"/>
    </source>
</evidence>
<dbReference type="SMART" id="SM00360">
    <property type="entry name" value="RRM"/>
    <property type="match status" value="2"/>
</dbReference>
<feature type="region of interest" description="Disordered" evidence="4">
    <location>
        <begin position="1"/>
        <end position="25"/>
    </location>
</feature>
<accession>A0A1X7TX59</accession>
<dbReference type="PANTHER" id="PTHR48032">
    <property type="entry name" value="RNA-BINDING PROTEIN MUSASHI HOMOLOG RBP6"/>
    <property type="match status" value="1"/>
</dbReference>
<proteinExistence type="predicted"/>
<reference evidence="6" key="2">
    <citation type="submission" date="2017-05" db="UniProtKB">
        <authorList>
            <consortium name="EnsemblMetazoa"/>
        </authorList>
    </citation>
    <scope>IDENTIFICATION</scope>
</reference>
<gene>
    <name evidence="6" type="primary">100636970</name>
</gene>
<evidence type="ECO:0000256" key="2">
    <source>
        <dbReference type="ARBA" id="ARBA00022884"/>
    </source>
</evidence>
<feature type="domain" description="RRM" evidence="5">
    <location>
        <begin position="57"/>
        <end position="134"/>
    </location>
</feature>
<name>A0A1X7TX59_AMPQE</name>
<dbReference type="Pfam" id="PF00076">
    <property type="entry name" value="RRM_1"/>
    <property type="match status" value="2"/>
</dbReference>
<evidence type="ECO:0000256" key="4">
    <source>
        <dbReference type="SAM" id="MobiDB-lite"/>
    </source>
</evidence>
<dbReference type="Proteomes" id="UP000007879">
    <property type="component" value="Unassembled WGS sequence"/>
</dbReference>
<protein>
    <recommendedName>
        <fullName evidence="5">RRM domain-containing protein</fullName>
    </recommendedName>
</protein>
<feature type="compositionally biased region" description="Basic residues" evidence="4">
    <location>
        <begin position="330"/>
        <end position="344"/>
    </location>
</feature>
<dbReference type="EnsemblMetazoa" id="Aqu2.1.20046_001">
    <property type="protein sequence ID" value="Aqu2.1.20046_001"/>
    <property type="gene ID" value="Aqu2.1.20046"/>
</dbReference>
<dbReference type="PROSITE" id="PS50102">
    <property type="entry name" value="RRM"/>
    <property type="match status" value="2"/>
</dbReference>
<feature type="compositionally biased region" description="Acidic residues" evidence="4">
    <location>
        <begin position="16"/>
        <end position="25"/>
    </location>
</feature>
<dbReference type="GO" id="GO:0003729">
    <property type="term" value="F:mRNA binding"/>
    <property type="evidence" value="ECO:0007669"/>
    <property type="project" value="TreeGrafter"/>
</dbReference>
<dbReference type="GO" id="GO:0006417">
    <property type="term" value="P:regulation of translation"/>
    <property type="evidence" value="ECO:0007669"/>
    <property type="project" value="TreeGrafter"/>
</dbReference>
<keyword evidence="2 3" id="KW-0694">RNA-binding</keyword>
<dbReference type="EnsemblMetazoa" id="XM_003389507.3">
    <property type="protein sequence ID" value="XP_003389555.1"/>
    <property type="gene ID" value="LOC100636970"/>
</dbReference>
<dbReference type="OrthoDB" id="1875751at2759"/>
<keyword evidence="1" id="KW-0677">Repeat</keyword>
<dbReference type="SUPFAM" id="SSF54928">
    <property type="entry name" value="RNA-binding domain, RBD"/>
    <property type="match status" value="2"/>
</dbReference>
<sequence>MTEVHTNGETNGETSVVEESEEMEEIMDTQSIPVKAEMTSDGVEPMNINNDVPYDDHKLFVGGLTSDTTEQTLQEYFEEYGTISEIILKVDPITGRSRGFAFLLFKENDAVDKILEASPHTIGDKVVDTKKAIPHAVHQQMKQRTKKVFVGGVPTDMPEHTIKEHFEKFGPIEEVALVTEKGAGSNKKRRGFCFVTFLSEDTAEKACCNSFHKINESDVEVKRATPREQDKRMSHGNAAPPFMGRGGRGHIMHAQSGRGGHWAPYGGHAGYFNYFPPPHYGGSYMGGAYGAYGGYGGYGGGYDPYTGGRREEVAYNSRYGPMRSNYAHNNHSHHVHGHHHPYSR</sequence>
<dbReference type="STRING" id="400682.A0A1X7TX59"/>
<evidence type="ECO:0000256" key="1">
    <source>
        <dbReference type="ARBA" id="ARBA00022737"/>
    </source>
</evidence>